<proteinExistence type="predicted"/>
<dbReference type="Proteomes" id="UP000070260">
    <property type="component" value="Plasmid pJFP838A"/>
</dbReference>
<keyword evidence="1" id="KW-0614">Plasmid</keyword>
<geneLocation type="plasmid" evidence="1 2">
    <name>pJFP838A</name>
</geneLocation>
<reference evidence="1 2" key="1">
    <citation type="journal article" date="2016" name="PLoS ONE">
        <title>Plasmid Characterization and Chromosome Analysis of Two netF+ Clostridium perfringens Isolates Associated with Foal and Canine Necrotizing Enteritis.</title>
        <authorList>
            <person name="Mehdizadeh Gohari I."/>
            <person name="Kropinski A.M."/>
            <person name="Weese S.J."/>
            <person name="Parreira V.R."/>
            <person name="Whitehead A.E."/>
            <person name="Boerlin P."/>
            <person name="Prescott J.F."/>
        </authorList>
    </citation>
    <scope>NUCLEOTIDE SEQUENCE [LARGE SCALE GENOMIC DNA]</scope>
    <source>
        <strain evidence="1 2">JP838</strain>
        <plasmid evidence="2">Plasmid pJFP838A</plasmid>
    </source>
</reference>
<protein>
    <submittedName>
        <fullName evidence="1">Putative N-methyltransferase</fullName>
    </submittedName>
</protein>
<keyword evidence="1" id="KW-0489">Methyltransferase</keyword>
<evidence type="ECO:0000313" key="1">
    <source>
        <dbReference type="EMBL" id="AMN31324.1"/>
    </source>
</evidence>
<dbReference type="Gene3D" id="3.40.50.150">
    <property type="entry name" value="Vaccinia Virus protein VP39"/>
    <property type="match status" value="1"/>
</dbReference>
<sequence length="199" mass="22417">MEFIIKSENTAINIGISNSTKLILESYKGGGYNVLDYGAGKLRNSKALINNGFIVDILETPNQLKKISKENLKLFNSIISCDSKDMVKFIRKYNIVLCSFVINVIVSLDERIDVLNSISDFLFDNGLAYIEVRGFKSILASKNKQKYGDGYILGMGYTRTFQKPFSIDEFKSLIEESKLEIVDIKKYSDSFVAICKKGV</sequence>
<dbReference type="GO" id="GO:0032259">
    <property type="term" value="P:methylation"/>
    <property type="evidence" value="ECO:0007669"/>
    <property type="project" value="UniProtKB-KW"/>
</dbReference>
<name>A0A140GS15_CLOPF</name>
<evidence type="ECO:0000313" key="2">
    <source>
        <dbReference type="Proteomes" id="UP000070260"/>
    </source>
</evidence>
<dbReference type="InterPro" id="IPR029063">
    <property type="entry name" value="SAM-dependent_MTases_sf"/>
</dbReference>
<accession>A0A140GS15</accession>
<dbReference type="SUPFAM" id="SSF53335">
    <property type="entry name" value="S-adenosyl-L-methionine-dependent methyltransferases"/>
    <property type="match status" value="1"/>
</dbReference>
<dbReference type="PATRIC" id="fig|1502.177.peg.3619"/>
<dbReference type="GO" id="GO:0008168">
    <property type="term" value="F:methyltransferase activity"/>
    <property type="evidence" value="ECO:0007669"/>
    <property type="project" value="UniProtKB-KW"/>
</dbReference>
<dbReference type="EMBL" id="CP013615">
    <property type="protein sequence ID" value="AMN31324.1"/>
    <property type="molecule type" value="Genomic_DNA"/>
</dbReference>
<gene>
    <name evidence="1" type="ORF">JFP838_pA0408</name>
</gene>
<dbReference type="RefSeq" id="WP_061429904.1">
    <property type="nucleotide sequence ID" value="NZ_CATNZX010000030.1"/>
</dbReference>
<organism evidence="1 2">
    <name type="scientific">Clostridium perfringens</name>
    <dbReference type="NCBI Taxonomy" id="1502"/>
    <lineage>
        <taxon>Bacteria</taxon>
        <taxon>Bacillati</taxon>
        <taxon>Bacillota</taxon>
        <taxon>Clostridia</taxon>
        <taxon>Eubacteriales</taxon>
        <taxon>Clostridiaceae</taxon>
        <taxon>Clostridium</taxon>
    </lineage>
</organism>
<dbReference type="AlphaFoldDB" id="A0A140GS15"/>
<dbReference type="OrthoDB" id="9804312at2"/>
<keyword evidence="1" id="KW-0808">Transferase</keyword>